<reference evidence="2 3" key="1">
    <citation type="submission" date="2016-06" db="EMBL/GenBank/DDBJ databases">
        <title>Insight into the functional genes involving in sulfur oxidation in Pearl River water.</title>
        <authorList>
            <person name="Luo J."/>
            <person name="Tan X."/>
            <person name="Lin W."/>
        </authorList>
    </citation>
    <scope>NUCLEOTIDE SEQUENCE [LARGE SCALE GENOMIC DNA]</scope>
    <source>
        <strain evidence="2 3">LS2</strain>
    </source>
</reference>
<evidence type="ECO:0000259" key="1">
    <source>
        <dbReference type="Pfam" id="PF01370"/>
    </source>
</evidence>
<dbReference type="SUPFAM" id="SSF51735">
    <property type="entry name" value="NAD(P)-binding Rossmann-fold domains"/>
    <property type="match status" value="1"/>
</dbReference>
<dbReference type="InterPro" id="IPR001509">
    <property type="entry name" value="Epimerase_deHydtase"/>
</dbReference>
<dbReference type="Proteomes" id="UP000078596">
    <property type="component" value="Chromosome"/>
</dbReference>
<dbReference type="Pfam" id="PF01370">
    <property type="entry name" value="Epimerase"/>
    <property type="match status" value="1"/>
</dbReference>
<dbReference type="RefSeq" id="WP_066102436.1">
    <property type="nucleotide sequence ID" value="NZ_CP016027.1"/>
</dbReference>
<sequence>MSELIPYLKDYPVLVLGGTGFVGRVLVRALTQAGFRVTVPSRHAFRHRDMMLWPRVRLCPLSAHEDADAAMDCEPGTDWRLADLMPGHRVVINLVGILSEARHDGAGFAEAHLGWTQRVLTLASESGVRQYLHMSALGADAVNGSSFYLRSKGAAEDWAHAFGATHDIAVTSYRPSVIFGRGDAFLNRFAGLAAWMPGLFPLACADARFSPVYVGDVAEQFLAVIGSPRSAGQRIDLCGPADYALRELVEYAARLSGHARWVLKLPDWAARLQARLLERLPGKPFTRDQYDSLQTPSVCPADCPRQPTRLERVAPEYLGRR</sequence>
<dbReference type="EMBL" id="CP016027">
    <property type="protein sequence ID" value="ANJ68157.1"/>
    <property type="molecule type" value="Genomic_DNA"/>
</dbReference>
<dbReference type="InterPro" id="IPR036291">
    <property type="entry name" value="NAD(P)-bd_dom_sf"/>
</dbReference>
<dbReference type="KEGG" id="haz:A9404_12955"/>
<dbReference type="PANTHER" id="PTHR12126:SF11">
    <property type="entry name" value="NADH DEHYDROGENASE [UBIQUINONE] 1 ALPHA SUBCOMPLEX SUBUNIT 9, MITOCHONDRIAL"/>
    <property type="match status" value="1"/>
</dbReference>
<keyword evidence="3" id="KW-1185">Reference proteome</keyword>
<dbReference type="AlphaFoldDB" id="A0A191ZJY4"/>
<dbReference type="GO" id="GO:0044877">
    <property type="term" value="F:protein-containing complex binding"/>
    <property type="evidence" value="ECO:0007669"/>
    <property type="project" value="TreeGrafter"/>
</dbReference>
<gene>
    <name evidence="2" type="ORF">A9404_12955</name>
</gene>
<dbReference type="PANTHER" id="PTHR12126">
    <property type="entry name" value="NADH-UBIQUINONE OXIDOREDUCTASE 39 KDA SUBUNIT-RELATED"/>
    <property type="match status" value="1"/>
</dbReference>
<dbReference type="InterPro" id="IPR051207">
    <property type="entry name" value="ComplexI_NDUFA9_subunit"/>
</dbReference>
<dbReference type="STRING" id="1860122.A9404_12955"/>
<dbReference type="OrthoDB" id="9776313at2"/>
<dbReference type="Gene3D" id="3.40.50.720">
    <property type="entry name" value="NAD(P)-binding Rossmann-like Domain"/>
    <property type="match status" value="1"/>
</dbReference>
<proteinExistence type="predicted"/>
<dbReference type="CDD" id="cd05271">
    <property type="entry name" value="NDUFA9_like_SDR_a"/>
    <property type="match status" value="1"/>
</dbReference>
<evidence type="ECO:0000313" key="3">
    <source>
        <dbReference type="Proteomes" id="UP000078596"/>
    </source>
</evidence>
<name>A0A191ZJY4_9GAMM</name>
<feature type="domain" description="NAD-dependent epimerase/dehydratase" evidence="1">
    <location>
        <begin position="13"/>
        <end position="232"/>
    </location>
</feature>
<organism evidence="2 3">
    <name type="scientific">Halothiobacillus diazotrophicus</name>
    <dbReference type="NCBI Taxonomy" id="1860122"/>
    <lineage>
        <taxon>Bacteria</taxon>
        <taxon>Pseudomonadati</taxon>
        <taxon>Pseudomonadota</taxon>
        <taxon>Gammaproteobacteria</taxon>
        <taxon>Chromatiales</taxon>
        <taxon>Halothiobacillaceae</taxon>
        <taxon>Halothiobacillus</taxon>
    </lineage>
</organism>
<evidence type="ECO:0000313" key="2">
    <source>
        <dbReference type="EMBL" id="ANJ68157.1"/>
    </source>
</evidence>
<protein>
    <recommendedName>
        <fullName evidence="1">NAD-dependent epimerase/dehydratase domain-containing protein</fullName>
    </recommendedName>
</protein>
<accession>A0A191ZJY4</accession>